<sequence>MSLPCIGAHVFIKYGLPSRFDCLYPLPDSTPQDTQYSISSTMASSGLPPIPPDMGRIAGPLLIGHLLNWSLFGVLSMQVYMYYLAFPNDPTLSKALSFGVYFFEACQTFLLTQSAFHGFAEGFGNLIFLDEIGTIWFSVPVMSGIVAFVAQVFYAYRISILAQSKIVASFIVFLAVVQLGGAIATGIQSKQAVFNSKFLGTKSFITTGIWNGGSALCDVIIAICMTFYLSRRNTGMMQTQLLLKKIIRLTIETGSLTAVIALLNFVLALLPGHPTYYMATAGILGKLYSNSMMVVFNSRMKIGPDHNKGNDSSLASVHRSRAETYVRPSDAFEMHGGVAVTHEQVSFPPTFPPANKWGLGRPRDSEEGFEKPMKM</sequence>
<dbReference type="AlphaFoldDB" id="A0A0C2XV44"/>
<keyword evidence="5" id="KW-1185">Reference proteome</keyword>
<name>A0A0C2XV44_HEBCY</name>
<feature type="compositionally biased region" description="Basic and acidic residues" evidence="1">
    <location>
        <begin position="361"/>
        <end position="375"/>
    </location>
</feature>
<proteinExistence type="predicted"/>
<dbReference type="HOGENOM" id="CLU_046025_2_1_1"/>
<dbReference type="Proteomes" id="UP000053424">
    <property type="component" value="Unassembled WGS sequence"/>
</dbReference>
<feature type="transmembrane region" description="Helical" evidence="2">
    <location>
        <begin position="166"/>
        <end position="188"/>
    </location>
</feature>
<feature type="domain" description="DUF6534" evidence="3">
    <location>
        <begin position="214"/>
        <end position="300"/>
    </location>
</feature>
<feature type="transmembrane region" description="Helical" evidence="2">
    <location>
        <begin position="57"/>
        <end position="83"/>
    </location>
</feature>
<evidence type="ECO:0000256" key="1">
    <source>
        <dbReference type="SAM" id="MobiDB-lite"/>
    </source>
</evidence>
<feature type="transmembrane region" description="Helical" evidence="2">
    <location>
        <begin position="276"/>
        <end position="296"/>
    </location>
</feature>
<keyword evidence="2" id="KW-0472">Membrane</keyword>
<reference evidence="5" key="2">
    <citation type="submission" date="2015-01" db="EMBL/GenBank/DDBJ databases">
        <title>Evolutionary Origins and Diversification of the Mycorrhizal Mutualists.</title>
        <authorList>
            <consortium name="DOE Joint Genome Institute"/>
            <consortium name="Mycorrhizal Genomics Consortium"/>
            <person name="Kohler A."/>
            <person name="Kuo A."/>
            <person name="Nagy L.G."/>
            <person name="Floudas D."/>
            <person name="Copeland A."/>
            <person name="Barry K.W."/>
            <person name="Cichocki N."/>
            <person name="Veneault-Fourrey C."/>
            <person name="LaButti K."/>
            <person name="Lindquist E.A."/>
            <person name="Lipzen A."/>
            <person name="Lundell T."/>
            <person name="Morin E."/>
            <person name="Murat C."/>
            <person name="Riley R."/>
            <person name="Ohm R."/>
            <person name="Sun H."/>
            <person name="Tunlid A."/>
            <person name="Henrissat B."/>
            <person name="Grigoriev I.V."/>
            <person name="Hibbett D.S."/>
            <person name="Martin F."/>
        </authorList>
    </citation>
    <scope>NUCLEOTIDE SEQUENCE [LARGE SCALE GENOMIC DNA]</scope>
    <source>
        <strain evidence="5">h7</strain>
    </source>
</reference>
<dbReference type="PANTHER" id="PTHR40465">
    <property type="entry name" value="CHROMOSOME 1, WHOLE GENOME SHOTGUN SEQUENCE"/>
    <property type="match status" value="1"/>
</dbReference>
<dbReference type="Pfam" id="PF20152">
    <property type="entry name" value="DUF6534"/>
    <property type="match status" value="1"/>
</dbReference>
<feature type="transmembrane region" description="Helical" evidence="2">
    <location>
        <begin position="249"/>
        <end position="270"/>
    </location>
</feature>
<evidence type="ECO:0000313" key="5">
    <source>
        <dbReference type="Proteomes" id="UP000053424"/>
    </source>
</evidence>
<feature type="transmembrane region" description="Helical" evidence="2">
    <location>
        <begin position="208"/>
        <end position="229"/>
    </location>
</feature>
<accession>A0A0C2XV44</accession>
<dbReference type="EMBL" id="KN831780">
    <property type="protein sequence ID" value="KIM41528.1"/>
    <property type="molecule type" value="Genomic_DNA"/>
</dbReference>
<dbReference type="InterPro" id="IPR045339">
    <property type="entry name" value="DUF6534"/>
</dbReference>
<protein>
    <recommendedName>
        <fullName evidence="3">DUF6534 domain-containing protein</fullName>
    </recommendedName>
</protein>
<dbReference type="OrthoDB" id="3223377at2759"/>
<reference evidence="4 5" key="1">
    <citation type="submission" date="2014-04" db="EMBL/GenBank/DDBJ databases">
        <authorList>
            <consortium name="DOE Joint Genome Institute"/>
            <person name="Kuo A."/>
            <person name="Gay G."/>
            <person name="Dore J."/>
            <person name="Kohler A."/>
            <person name="Nagy L.G."/>
            <person name="Floudas D."/>
            <person name="Copeland A."/>
            <person name="Barry K.W."/>
            <person name="Cichocki N."/>
            <person name="Veneault-Fourrey C."/>
            <person name="LaButti K."/>
            <person name="Lindquist E.A."/>
            <person name="Lipzen A."/>
            <person name="Lundell T."/>
            <person name="Morin E."/>
            <person name="Murat C."/>
            <person name="Sun H."/>
            <person name="Tunlid A."/>
            <person name="Henrissat B."/>
            <person name="Grigoriev I.V."/>
            <person name="Hibbett D.S."/>
            <person name="Martin F."/>
            <person name="Nordberg H.P."/>
            <person name="Cantor M.N."/>
            <person name="Hua S.X."/>
        </authorList>
    </citation>
    <scope>NUCLEOTIDE SEQUENCE [LARGE SCALE GENOMIC DNA]</scope>
    <source>
        <strain evidence="5">h7</strain>
    </source>
</reference>
<dbReference type="PANTHER" id="PTHR40465:SF1">
    <property type="entry name" value="DUF6534 DOMAIN-CONTAINING PROTEIN"/>
    <property type="match status" value="1"/>
</dbReference>
<keyword evidence="2" id="KW-1133">Transmembrane helix</keyword>
<feature type="transmembrane region" description="Helical" evidence="2">
    <location>
        <begin position="135"/>
        <end position="154"/>
    </location>
</feature>
<evidence type="ECO:0000259" key="3">
    <source>
        <dbReference type="Pfam" id="PF20152"/>
    </source>
</evidence>
<keyword evidence="2" id="KW-0812">Transmembrane</keyword>
<gene>
    <name evidence="4" type="ORF">M413DRAFT_150510</name>
</gene>
<organism evidence="4 5">
    <name type="scientific">Hebeloma cylindrosporum</name>
    <dbReference type="NCBI Taxonomy" id="76867"/>
    <lineage>
        <taxon>Eukaryota</taxon>
        <taxon>Fungi</taxon>
        <taxon>Dikarya</taxon>
        <taxon>Basidiomycota</taxon>
        <taxon>Agaricomycotina</taxon>
        <taxon>Agaricomycetes</taxon>
        <taxon>Agaricomycetidae</taxon>
        <taxon>Agaricales</taxon>
        <taxon>Agaricineae</taxon>
        <taxon>Hymenogastraceae</taxon>
        <taxon>Hebeloma</taxon>
    </lineage>
</organism>
<evidence type="ECO:0000313" key="4">
    <source>
        <dbReference type="EMBL" id="KIM41528.1"/>
    </source>
</evidence>
<feature type="region of interest" description="Disordered" evidence="1">
    <location>
        <begin position="351"/>
        <end position="375"/>
    </location>
</feature>
<feature type="transmembrane region" description="Helical" evidence="2">
    <location>
        <begin position="95"/>
        <end position="115"/>
    </location>
</feature>
<evidence type="ECO:0000256" key="2">
    <source>
        <dbReference type="SAM" id="Phobius"/>
    </source>
</evidence>